<feature type="compositionally biased region" description="Low complexity" evidence="2">
    <location>
        <begin position="714"/>
        <end position="730"/>
    </location>
</feature>
<feature type="compositionally biased region" description="Low complexity" evidence="2">
    <location>
        <begin position="120"/>
        <end position="132"/>
    </location>
</feature>
<organism evidence="3 4">
    <name type="scientific">Cymbomonas tetramitiformis</name>
    <dbReference type="NCBI Taxonomy" id="36881"/>
    <lineage>
        <taxon>Eukaryota</taxon>
        <taxon>Viridiplantae</taxon>
        <taxon>Chlorophyta</taxon>
        <taxon>Pyramimonadophyceae</taxon>
        <taxon>Pyramimonadales</taxon>
        <taxon>Pyramimonadaceae</taxon>
        <taxon>Cymbomonas</taxon>
    </lineage>
</organism>
<name>A0AAE0C918_9CHLO</name>
<evidence type="ECO:0000313" key="3">
    <source>
        <dbReference type="EMBL" id="KAK3249600.1"/>
    </source>
</evidence>
<dbReference type="InterPro" id="IPR038905">
    <property type="entry name" value="ARMC2"/>
</dbReference>
<dbReference type="SUPFAM" id="SSF48371">
    <property type="entry name" value="ARM repeat"/>
    <property type="match status" value="1"/>
</dbReference>
<gene>
    <name evidence="3" type="ORF">CYMTET_40976</name>
</gene>
<feature type="region of interest" description="Disordered" evidence="2">
    <location>
        <begin position="306"/>
        <end position="329"/>
    </location>
</feature>
<feature type="region of interest" description="Disordered" evidence="2">
    <location>
        <begin position="73"/>
        <end position="257"/>
    </location>
</feature>
<dbReference type="Gene3D" id="1.25.10.10">
    <property type="entry name" value="Leucine-rich Repeat Variant"/>
    <property type="match status" value="2"/>
</dbReference>
<accession>A0AAE0C918</accession>
<evidence type="ECO:0000313" key="4">
    <source>
        <dbReference type="Proteomes" id="UP001190700"/>
    </source>
</evidence>
<keyword evidence="4" id="KW-1185">Reference proteome</keyword>
<dbReference type="PANTHER" id="PTHR21356:SF1">
    <property type="entry name" value="ARMADILLO REPEAT-CONTAINING PROTEIN 2"/>
    <property type="match status" value="1"/>
</dbReference>
<dbReference type="PROSITE" id="PS50176">
    <property type="entry name" value="ARM_REPEAT"/>
    <property type="match status" value="1"/>
</dbReference>
<dbReference type="AlphaFoldDB" id="A0AAE0C918"/>
<dbReference type="EMBL" id="LGRX02027246">
    <property type="protein sequence ID" value="KAK3249600.1"/>
    <property type="molecule type" value="Genomic_DNA"/>
</dbReference>
<dbReference type="InterPro" id="IPR011989">
    <property type="entry name" value="ARM-like"/>
</dbReference>
<dbReference type="Proteomes" id="UP001190700">
    <property type="component" value="Unassembled WGS sequence"/>
</dbReference>
<feature type="compositionally biased region" description="Basic and acidic residues" evidence="2">
    <location>
        <begin position="221"/>
        <end position="251"/>
    </location>
</feature>
<reference evidence="3 4" key="1">
    <citation type="journal article" date="2015" name="Genome Biol. Evol.">
        <title>Comparative Genomics of a Bacterivorous Green Alga Reveals Evolutionary Causalities and Consequences of Phago-Mixotrophic Mode of Nutrition.</title>
        <authorList>
            <person name="Burns J.A."/>
            <person name="Paasch A."/>
            <person name="Narechania A."/>
            <person name="Kim E."/>
        </authorList>
    </citation>
    <scope>NUCLEOTIDE SEQUENCE [LARGE SCALE GENOMIC DNA]</scope>
    <source>
        <strain evidence="3 4">PLY_AMNH</strain>
    </source>
</reference>
<feature type="repeat" description="ARM" evidence="1">
    <location>
        <begin position="482"/>
        <end position="528"/>
    </location>
</feature>
<dbReference type="InterPro" id="IPR000225">
    <property type="entry name" value="Armadillo"/>
</dbReference>
<evidence type="ECO:0000256" key="2">
    <source>
        <dbReference type="SAM" id="MobiDB-lite"/>
    </source>
</evidence>
<feature type="compositionally biased region" description="Basic and acidic residues" evidence="2">
    <location>
        <begin position="742"/>
        <end position="768"/>
    </location>
</feature>
<feature type="region of interest" description="Disordered" evidence="2">
    <location>
        <begin position="712"/>
        <end position="768"/>
    </location>
</feature>
<dbReference type="SMART" id="SM00185">
    <property type="entry name" value="ARM"/>
    <property type="match status" value="7"/>
</dbReference>
<dbReference type="PANTHER" id="PTHR21356">
    <property type="entry name" value="ARMADILLO REPEAT CONTAINING 2"/>
    <property type="match status" value="1"/>
</dbReference>
<feature type="region of interest" description="Disordered" evidence="2">
    <location>
        <begin position="545"/>
        <end position="576"/>
    </location>
</feature>
<dbReference type="GO" id="GO:0044782">
    <property type="term" value="P:cilium organization"/>
    <property type="evidence" value="ECO:0007669"/>
    <property type="project" value="TreeGrafter"/>
</dbReference>
<proteinExistence type="predicted"/>
<dbReference type="InterPro" id="IPR016024">
    <property type="entry name" value="ARM-type_fold"/>
</dbReference>
<comment type="caution">
    <text evidence="3">The sequence shown here is derived from an EMBL/GenBank/DDBJ whole genome shotgun (WGS) entry which is preliminary data.</text>
</comment>
<feature type="compositionally biased region" description="Basic and acidic residues" evidence="2">
    <location>
        <begin position="177"/>
        <end position="189"/>
    </location>
</feature>
<feature type="compositionally biased region" description="Basic and acidic residues" evidence="2">
    <location>
        <begin position="306"/>
        <end position="316"/>
    </location>
</feature>
<sequence>MSRREDCDDPLGLMGKSSIAGVLRAARASLKEPSRPITPMDRKLFSVNEYAKRPESSYLQPTSKVFLEAINTTRPSGNLPKLEPISDLASPMVPDKEVAPRSPTVKRPASPRSRRGSGSGRSSLSLRDSNSGELRESNGVNSGKEKDSLKPRKTHSRSGAGDAEARGVSQNVPTCEEQNRGSAHEDAPRRSKSGKSLGATLREAREASKRGEAPTEAATVEESKKDSKSGRKKAVRDATEKANGKGAEKVTSESFDVESCKYTVHKDACPPPEVAEAELGSLPPLEASEPPEFSPTDQDLEYGEAIRESTSRDSLRSSKGTFKKMKQRKDEEAVQDARLAAGTLHVLDEMHEAWCGDVEETLDQMSEALSMSKREGNNAEHPVLTELMDRLGVLIERGSKEMEWLRWLATPAAGSMTGVSPRESMLHQLFRIMDSPSVVLLMKSCILTIKVAEDSSTFKNTFKVLFRLSKDAKNDSLFRRERLLPLLVHFLEETDKKMTLDVLVYVAGTLKNISSDSSNQKSLVKGGVLPVMMDLLQRRCSHQSALSAGTDSAPGTARPKSATGRPPSTRSANGTDDVAQLAVQVTGILRNLAVYAGHAEQFMKADAIAALTSTIGRFVRHEELMLNVTRILSKLSMDDDCRREMGKDEEHLRQLLQLLKVQPDNSSLVLRVAFILGNLTVSNSRNRVELGLNLGGVDLFVTLIGRYCWKKDNPSTNSTSSPPPTAGTASRNDAAVSGETGGSDRVEKSKQASTSGKKESTSSKKDKGETDEAVLVKLIRVLANMSIHPEVGSLVSKSEMAASALLALLKRYKLEESEELVLNVVGAITNLSFYESEENQMLALRSEVPRSMISILMCDNEEAVVEAARAFGNFSRHREVRDYMAASRVDEVMCLLLDHGNRDVLYSICGVIMNLTSDVQHWQLLAEAEGISKMIDTLDRCLAEGDLPLATLISKALFNMCARKESEEEQEAACFNAEEVHALVTVLMKASTMVPSDNMSDADVRGDKSAEDLARAEEAAEMADFNELGKRLMGAVKNVATYEVEYEVEYGEEDGEEHSSGDLEPLYRMGYWHLVVNGDGHWSALDDGMWLSLWYPSDGYCLFEDVGDSSAAGSIHIQCLGVFSPAGGLVIGSHVTGYWHRVVNGDGHWTVLWMSGCGCPCGTLLTVLMVITHAGGLVFFDPDMRYWRIAVNGDGRRVHVGFGGWLSLWCYSGGHCLLESSVDSSAFAARRGRRW</sequence>
<feature type="compositionally biased region" description="Basic and acidic residues" evidence="2">
    <location>
        <begin position="202"/>
        <end position="213"/>
    </location>
</feature>
<protein>
    <submittedName>
        <fullName evidence="3">Uncharacterized protein</fullName>
    </submittedName>
</protein>
<evidence type="ECO:0000256" key="1">
    <source>
        <dbReference type="PROSITE-ProRule" id="PRU00259"/>
    </source>
</evidence>